<name>A0ABN0ZUI4_9ACTN</name>
<gene>
    <name evidence="1" type="ORF">GCM10009544_22530</name>
</gene>
<dbReference type="Proteomes" id="UP001499895">
    <property type="component" value="Unassembled WGS sequence"/>
</dbReference>
<evidence type="ECO:0008006" key="3">
    <source>
        <dbReference type="Google" id="ProtNLM"/>
    </source>
</evidence>
<accession>A0ABN0ZUI4</accession>
<keyword evidence="2" id="KW-1185">Reference proteome</keyword>
<evidence type="ECO:0000313" key="1">
    <source>
        <dbReference type="EMBL" id="GAA0459465.1"/>
    </source>
</evidence>
<sequence length="41" mass="4631">MTHDRYGLGRVIGVEDDIAVLVDFASRQERIPGPYTKLTKL</sequence>
<dbReference type="EMBL" id="BAAAHB010000017">
    <property type="protein sequence ID" value="GAA0459465.1"/>
    <property type="molecule type" value="Genomic_DNA"/>
</dbReference>
<proteinExistence type="predicted"/>
<evidence type="ECO:0000313" key="2">
    <source>
        <dbReference type="Proteomes" id="UP001499895"/>
    </source>
</evidence>
<protein>
    <recommendedName>
        <fullName evidence="3">ATP-binding protein</fullName>
    </recommendedName>
</protein>
<reference evidence="1 2" key="1">
    <citation type="journal article" date="2019" name="Int. J. Syst. Evol. Microbiol.">
        <title>The Global Catalogue of Microorganisms (GCM) 10K type strain sequencing project: providing services to taxonomists for standard genome sequencing and annotation.</title>
        <authorList>
            <consortium name="The Broad Institute Genomics Platform"/>
            <consortium name="The Broad Institute Genome Sequencing Center for Infectious Disease"/>
            <person name="Wu L."/>
            <person name="Ma J."/>
        </authorList>
    </citation>
    <scope>NUCLEOTIDE SEQUENCE [LARGE SCALE GENOMIC DNA]</scope>
    <source>
        <strain evidence="1 2">JCM 10649</strain>
    </source>
</reference>
<organism evidence="1 2">
    <name type="scientific">Streptomyces stramineus</name>
    <dbReference type="NCBI Taxonomy" id="173861"/>
    <lineage>
        <taxon>Bacteria</taxon>
        <taxon>Bacillati</taxon>
        <taxon>Actinomycetota</taxon>
        <taxon>Actinomycetes</taxon>
        <taxon>Kitasatosporales</taxon>
        <taxon>Streptomycetaceae</taxon>
        <taxon>Streptomyces</taxon>
    </lineage>
</organism>
<comment type="caution">
    <text evidence="1">The sequence shown here is derived from an EMBL/GenBank/DDBJ whole genome shotgun (WGS) entry which is preliminary data.</text>
</comment>